<dbReference type="PROSITE" id="PS50222">
    <property type="entry name" value="EF_HAND_2"/>
    <property type="match status" value="2"/>
</dbReference>
<evidence type="ECO:0000256" key="2">
    <source>
        <dbReference type="ARBA" id="ARBA00022490"/>
    </source>
</evidence>
<organism evidence="7 8">
    <name type="scientific">Schistosoma mekongi</name>
    <name type="common">Parasitic worm</name>
    <dbReference type="NCBI Taxonomy" id="38744"/>
    <lineage>
        <taxon>Eukaryota</taxon>
        <taxon>Metazoa</taxon>
        <taxon>Spiralia</taxon>
        <taxon>Lophotrochozoa</taxon>
        <taxon>Platyhelminthes</taxon>
        <taxon>Trematoda</taxon>
        <taxon>Digenea</taxon>
        <taxon>Strigeidida</taxon>
        <taxon>Schistosomatoidea</taxon>
        <taxon>Schistosomatidae</taxon>
        <taxon>Schistosoma</taxon>
    </lineage>
</organism>
<gene>
    <name evidence="7" type="ORF">MN116_007904</name>
</gene>
<evidence type="ECO:0000256" key="1">
    <source>
        <dbReference type="ARBA" id="ARBA00004496"/>
    </source>
</evidence>
<dbReference type="InterPro" id="IPR018247">
    <property type="entry name" value="EF_Hand_1_Ca_BS"/>
</dbReference>
<dbReference type="SMART" id="SM00054">
    <property type="entry name" value="EFh"/>
    <property type="match status" value="2"/>
</dbReference>
<protein>
    <recommendedName>
        <fullName evidence="6">EF-hand domain-containing protein</fullName>
    </recommendedName>
</protein>
<evidence type="ECO:0000256" key="4">
    <source>
        <dbReference type="ARBA" id="ARBA00022737"/>
    </source>
</evidence>
<keyword evidence="8" id="KW-1185">Reference proteome</keyword>
<evidence type="ECO:0000313" key="8">
    <source>
        <dbReference type="Proteomes" id="UP001292079"/>
    </source>
</evidence>
<sequence>MIGMLDCDANRTTGFNEFCKLSKYVQDWQTSFRKFDRDNSGSVGQNELNSALSSLGYSLSPQFVSLMINHFDRNRRGSIEFDDFIYAYVCLQALIIHSMATTPGFCGFTPS</sequence>
<dbReference type="Proteomes" id="UP001292079">
    <property type="component" value="Unassembled WGS sequence"/>
</dbReference>
<dbReference type="Pfam" id="PF13499">
    <property type="entry name" value="EF-hand_7"/>
    <property type="match status" value="1"/>
</dbReference>
<reference evidence="7" key="2">
    <citation type="journal article" date="2023" name="Infect Dis Poverty">
        <title>Chromosome-scale genome of the human blood fluke Schistosoma mekongi and its implications for public health.</title>
        <authorList>
            <person name="Zhou M."/>
            <person name="Xu L."/>
            <person name="Xu D."/>
            <person name="Chen W."/>
            <person name="Khan J."/>
            <person name="Hu Y."/>
            <person name="Huang H."/>
            <person name="Wei H."/>
            <person name="Zhang Y."/>
            <person name="Chusongsang P."/>
            <person name="Tanasarnprasert K."/>
            <person name="Hu X."/>
            <person name="Limpanont Y."/>
            <person name="Lv Z."/>
        </authorList>
    </citation>
    <scope>NUCLEOTIDE SEQUENCE</scope>
    <source>
        <strain evidence="7">LV_2022a</strain>
    </source>
</reference>
<dbReference type="AlphaFoldDB" id="A0AAE1Z8D6"/>
<dbReference type="PANTHER" id="PTHR46212">
    <property type="entry name" value="PEFLIN"/>
    <property type="match status" value="1"/>
</dbReference>
<dbReference type="Gene3D" id="1.10.238.10">
    <property type="entry name" value="EF-hand"/>
    <property type="match status" value="1"/>
</dbReference>
<dbReference type="InterPro" id="IPR011992">
    <property type="entry name" value="EF-hand-dom_pair"/>
</dbReference>
<keyword evidence="2" id="KW-0963">Cytoplasm</keyword>
<evidence type="ECO:0000313" key="7">
    <source>
        <dbReference type="EMBL" id="KAK4468727.1"/>
    </source>
</evidence>
<keyword evidence="4" id="KW-0677">Repeat</keyword>
<dbReference type="GO" id="GO:0005509">
    <property type="term" value="F:calcium ion binding"/>
    <property type="evidence" value="ECO:0007669"/>
    <property type="project" value="InterPro"/>
</dbReference>
<dbReference type="EMBL" id="JALJAT010000006">
    <property type="protein sequence ID" value="KAK4468727.1"/>
    <property type="molecule type" value="Genomic_DNA"/>
</dbReference>
<dbReference type="InterPro" id="IPR002048">
    <property type="entry name" value="EF_hand_dom"/>
</dbReference>
<name>A0AAE1Z8D6_SCHME</name>
<dbReference type="GO" id="GO:0048306">
    <property type="term" value="F:calcium-dependent protein binding"/>
    <property type="evidence" value="ECO:0007669"/>
    <property type="project" value="UniProtKB-ARBA"/>
</dbReference>
<evidence type="ECO:0000256" key="3">
    <source>
        <dbReference type="ARBA" id="ARBA00022723"/>
    </source>
</evidence>
<accession>A0AAE1Z8D6</accession>
<keyword evidence="5" id="KW-0106">Calcium</keyword>
<dbReference type="SUPFAM" id="SSF47473">
    <property type="entry name" value="EF-hand"/>
    <property type="match status" value="1"/>
</dbReference>
<dbReference type="GO" id="GO:0005737">
    <property type="term" value="C:cytoplasm"/>
    <property type="evidence" value="ECO:0007669"/>
    <property type="project" value="UniProtKB-SubCell"/>
</dbReference>
<dbReference type="PANTHER" id="PTHR46212:SF3">
    <property type="entry name" value="GH27120P"/>
    <property type="match status" value="1"/>
</dbReference>
<comment type="subcellular location">
    <subcellularLocation>
        <location evidence="1">Cytoplasm</location>
    </subcellularLocation>
</comment>
<dbReference type="InterPro" id="IPR051426">
    <property type="entry name" value="Peflin/Sorcin_CaBP"/>
</dbReference>
<keyword evidence="3" id="KW-0479">Metal-binding</keyword>
<comment type="caution">
    <text evidence="7">The sequence shown here is derived from an EMBL/GenBank/DDBJ whole genome shotgun (WGS) entry which is preliminary data.</text>
</comment>
<evidence type="ECO:0000259" key="6">
    <source>
        <dbReference type="PROSITE" id="PS50222"/>
    </source>
</evidence>
<proteinExistence type="predicted"/>
<reference evidence="7" key="1">
    <citation type="submission" date="2022-04" db="EMBL/GenBank/DDBJ databases">
        <authorList>
            <person name="Xu L."/>
            <person name="Lv Z."/>
        </authorList>
    </citation>
    <scope>NUCLEOTIDE SEQUENCE</scope>
    <source>
        <strain evidence="7">LV_2022a</strain>
    </source>
</reference>
<feature type="domain" description="EF-hand" evidence="6">
    <location>
        <begin position="59"/>
        <end position="94"/>
    </location>
</feature>
<evidence type="ECO:0000256" key="5">
    <source>
        <dbReference type="ARBA" id="ARBA00022837"/>
    </source>
</evidence>
<dbReference type="PROSITE" id="PS00018">
    <property type="entry name" value="EF_HAND_1"/>
    <property type="match status" value="1"/>
</dbReference>
<feature type="domain" description="EF-hand" evidence="6">
    <location>
        <begin position="23"/>
        <end position="58"/>
    </location>
</feature>